<dbReference type="GeneID" id="85230726"/>
<dbReference type="RefSeq" id="WP_317136649.1">
    <property type="nucleotide sequence ID" value="NZ_CP043875.1"/>
</dbReference>
<dbReference type="InterPro" id="IPR012349">
    <property type="entry name" value="Split_barrel_FMN-bd"/>
</dbReference>
<gene>
    <name evidence="2" type="ORF">F1737_11110</name>
</gene>
<feature type="domain" description="Pyridoxamine 5'-phosphate oxidase N-terminal" evidence="1">
    <location>
        <begin position="4"/>
        <end position="122"/>
    </location>
</feature>
<dbReference type="Gene3D" id="2.30.110.10">
    <property type="entry name" value="Electron Transport, Fmn-binding Protein, Chain A"/>
    <property type="match status" value="1"/>
</dbReference>
<accession>A0AA97I3Z1</accession>
<reference evidence="2 3" key="1">
    <citation type="submission" date="2019-09" db="EMBL/GenBank/DDBJ databases">
        <title>The complete genome of Methanoplanus sp. FWC-SCC4.</title>
        <authorList>
            <person name="Chen S.-C."/>
            <person name="Zhou Y.-Z."/>
            <person name="Lai M.-C."/>
        </authorList>
    </citation>
    <scope>NUCLEOTIDE SEQUENCE [LARGE SCALE GENOMIC DNA]</scope>
    <source>
        <strain evidence="2 3">FWC-SCC4</strain>
    </source>
</reference>
<dbReference type="PANTHER" id="PTHR40660:SF1">
    <property type="entry name" value="5'-PHOSPHATE OXIDASE PUTATIVE DOMAIN-CONTAINING PROTEIN-RELATED"/>
    <property type="match status" value="1"/>
</dbReference>
<dbReference type="SUPFAM" id="SSF50475">
    <property type="entry name" value="FMN-binding split barrel"/>
    <property type="match status" value="1"/>
</dbReference>
<dbReference type="KEGG" id="mefw:F1737_11110"/>
<dbReference type="Pfam" id="PF01243">
    <property type="entry name" value="PNPOx_N"/>
    <property type="match status" value="1"/>
</dbReference>
<evidence type="ECO:0000313" key="3">
    <source>
        <dbReference type="Proteomes" id="UP001301797"/>
    </source>
</evidence>
<organism evidence="2 3">
    <name type="scientific">Methanochimaera problematica</name>
    <dbReference type="NCBI Taxonomy" id="2609417"/>
    <lineage>
        <taxon>Archaea</taxon>
        <taxon>Methanobacteriati</taxon>
        <taxon>Methanobacteriota</taxon>
        <taxon>Stenosarchaea group</taxon>
        <taxon>Methanomicrobia</taxon>
        <taxon>Methanomicrobiales</taxon>
        <taxon>Methanomicrobiaceae</taxon>
        <taxon>Methanochimaera</taxon>
    </lineage>
</organism>
<dbReference type="AlphaFoldDB" id="A0AA97I3Z1"/>
<keyword evidence="3" id="KW-1185">Reference proteome</keyword>
<dbReference type="EMBL" id="CP043875">
    <property type="protein sequence ID" value="WOF17188.1"/>
    <property type="molecule type" value="Genomic_DNA"/>
</dbReference>
<sequence>MVKLSEEMVEAFSNAKVVPLATASKDGVPNVAPMGTVYLKDPETVWILDNFMQKTAANVAETKKAALYLYGEGIKGCCQIKGDAVIETSGEAYDEAKKIFHAKNPNLPAKGLLVISVTDVYNCMPGPEAGKKLL</sequence>
<proteinExistence type="predicted"/>
<evidence type="ECO:0000313" key="2">
    <source>
        <dbReference type="EMBL" id="WOF17188.1"/>
    </source>
</evidence>
<dbReference type="PANTHER" id="PTHR40660">
    <property type="entry name" value="5'-PHOSPHATE OXIDASE PUTATIVE DOMAIN-CONTAINING PROTEIN-RELATED"/>
    <property type="match status" value="1"/>
</dbReference>
<dbReference type="Proteomes" id="UP001301797">
    <property type="component" value="Chromosome"/>
</dbReference>
<evidence type="ECO:0000259" key="1">
    <source>
        <dbReference type="Pfam" id="PF01243"/>
    </source>
</evidence>
<protein>
    <submittedName>
        <fullName evidence="2">Pyridoxamine 5-phosphate oxidase</fullName>
    </submittedName>
</protein>
<dbReference type="InterPro" id="IPR011576">
    <property type="entry name" value="Pyridox_Oxase_N"/>
</dbReference>
<name>A0AA97I3Z1_9EURY</name>